<evidence type="ECO:0008006" key="4">
    <source>
        <dbReference type="Google" id="ProtNLM"/>
    </source>
</evidence>
<reference evidence="2" key="1">
    <citation type="journal article" date="2023" name="Mol. Phylogenet. Evol.">
        <title>Genome-scale phylogeny and comparative genomics of the fungal order Sordariales.</title>
        <authorList>
            <person name="Hensen N."/>
            <person name="Bonometti L."/>
            <person name="Westerberg I."/>
            <person name="Brannstrom I.O."/>
            <person name="Guillou S."/>
            <person name="Cros-Aarteil S."/>
            <person name="Calhoun S."/>
            <person name="Haridas S."/>
            <person name="Kuo A."/>
            <person name="Mondo S."/>
            <person name="Pangilinan J."/>
            <person name="Riley R."/>
            <person name="LaButti K."/>
            <person name="Andreopoulos B."/>
            <person name="Lipzen A."/>
            <person name="Chen C."/>
            <person name="Yan M."/>
            <person name="Daum C."/>
            <person name="Ng V."/>
            <person name="Clum A."/>
            <person name="Steindorff A."/>
            <person name="Ohm R.A."/>
            <person name="Martin F."/>
            <person name="Silar P."/>
            <person name="Natvig D.O."/>
            <person name="Lalanne C."/>
            <person name="Gautier V."/>
            <person name="Ament-Velasquez S.L."/>
            <person name="Kruys A."/>
            <person name="Hutchinson M.I."/>
            <person name="Powell A.J."/>
            <person name="Barry K."/>
            <person name="Miller A.N."/>
            <person name="Grigoriev I.V."/>
            <person name="Debuchy R."/>
            <person name="Gladieux P."/>
            <person name="Hiltunen Thoren M."/>
            <person name="Johannesson H."/>
        </authorList>
    </citation>
    <scope>NUCLEOTIDE SEQUENCE</scope>
    <source>
        <strain evidence="2">CBS 359.72</strain>
    </source>
</reference>
<dbReference type="PANTHER" id="PTHR38488">
    <property type="entry name" value="OXIDOREDUCTASE 9.5 KDA SUBUNIT, PUTATIVE (AFU_ORTHOLOGUE AFUA_5G08980)-RELATED"/>
    <property type="match status" value="1"/>
</dbReference>
<keyword evidence="1" id="KW-0812">Transmembrane</keyword>
<dbReference type="PANTHER" id="PTHR38488:SF1">
    <property type="entry name" value="OXIDOREDUCTASE 9.5 KDA SUBUNIT, PUTATIVE (AFU_ORTHOLOGUE AFUA_5G08980)-RELATED"/>
    <property type="match status" value="1"/>
</dbReference>
<evidence type="ECO:0000313" key="3">
    <source>
        <dbReference type="Proteomes" id="UP001303647"/>
    </source>
</evidence>
<dbReference type="Proteomes" id="UP001303647">
    <property type="component" value="Unassembled WGS sequence"/>
</dbReference>
<evidence type="ECO:0000256" key="1">
    <source>
        <dbReference type="SAM" id="Phobius"/>
    </source>
</evidence>
<dbReference type="AlphaFoldDB" id="A0AAN7D116"/>
<reference evidence="2" key="2">
    <citation type="submission" date="2023-05" db="EMBL/GenBank/DDBJ databases">
        <authorList>
            <consortium name="Lawrence Berkeley National Laboratory"/>
            <person name="Steindorff A."/>
            <person name="Hensen N."/>
            <person name="Bonometti L."/>
            <person name="Westerberg I."/>
            <person name="Brannstrom I.O."/>
            <person name="Guillou S."/>
            <person name="Cros-Aarteil S."/>
            <person name="Calhoun S."/>
            <person name="Haridas S."/>
            <person name="Kuo A."/>
            <person name="Mondo S."/>
            <person name="Pangilinan J."/>
            <person name="Riley R."/>
            <person name="Labutti K."/>
            <person name="Andreopoulos B."/>
            <person name="Lipzen A."/>
            <person name="Chen C."/>
            <person name="Yanf M."/>
            <person name="Daum C."/>
            <person name="Ng V."/>
            <person name="Clum A."/>
            <person name="Ohm R."/>
            <person name="Martin F."/>
            <person name="Silar P."/>
            <person name="Natvig D."/>
            <person name="Lalanne C."/>
            <person name="Gautier V."/>
            <person name="Ament-Velasquez S.L."/>
            <person name="Kruys A."/>
            <person name="Hutchinson M.I."/>
            <person name="Powell A.J."/>
            <person name="Barry K."/>
            <person name="Miller A.N."/>
            <person name="Grigoriev I.V."/>
            <person name="Debuchy R."/>
            <person name="Gladieux P."/>
            <person name="Thoren M.H."/>
            <person name="Johannesson H."/>
        </authorList>
    </citation>
    <scope>NUCLEOTIDE SEQUENCE</scope>
    <source>
        <strain evidence="2">CBS 359.72</strain>
    </source>
</reference>
<sequence length="82" mass="9117">MNGATPRFWAGPIRYWRWAARERPAFFWSCVIGGLGPATLVVVPPIRRALGDYDAAPIPLTYPVPTGPRKTLTGYGDETERD</sequence>
<protein>
    <recommendedName>
        <fullName evidence="4">NADH-ubiquinone oxidoreductase 9.5 kDa subunit</fullName>
    </recommendedName>
</protein>
<evidence type="ECO:0000313" key="2">
    <source>
        <dbReference type="EMBL" id="KAK4250987.1"/>
    </source>
</evidence>
<proteinExistence type="predicted"/>
<accession>A0AAN7D116</accession>
<dbReference type="InterPro" id="IPR039961">
    <property type="entry name" value="Nuo9.5"/>
</dbReference>
<keyword evidence="3" id="KW-1185">Reference proteome</keyword>
<gene>
    <name evidence="2" type="ORF">C7999DRAFT_11331</name>
</gene>
<keyword evidence="1" id="KW-1133">Transmembrane helix</keyword>
<feature type="transmembrane region" description="Helical" evidence="1">
    <location>
        <begin position="25"/>
        <end position="43"/>
    </location>
</feature>
<name>A0AAN7D116_9PEZI</name>
<dbReference type="CDD" id="cd22903">
    <property type="entry name" value="NI9M"/>
    <property type="match status" value="1"/>
</dbReference>
<comment type="caution">
    <text evidence="2">The sequence shown here is derived from an EMBL/GenBank/DDBJ whole genome shotgun (WGS) entry which is preliminary data.</text>
</comment>
<keyword evidence="1" id="KW-0472">Membrane</keyword>
<organism evidence="2 3">
    <name type="scientific">Corynascus novoguineensis</name>
    <dbReference type="NCBI Taxonomy" id="1126955"/>
    <lineage>
        <taxon>Eukaryota</taxon>
        <taxon>Fungi</taxon>
        <taxon>Dikarya</taxon>
        <taxon>Ascomycota</taxon>
        <taxon>Pezizomycotina</taxon>
        <taxon>Sordariomycetes</taxon>
        <taxon>Sordariomycetidae</taxon>
        <taxon>Sordariales</taxon>
        <taxon>Chaetomiaceae</taxon>
        <taxon>Corynascus</taxon>
    </lineage>
</organism>
<dbReference type="EMBL" id="MU857609">
    <property type="protein sequence ID" value="KAK4250987.1"/>
    <property type="molecule type" value="Genomic_DNA"/>
</dbReference>